<dbReference type="Proteomes" id="UP000000768">
    <property type="component" value="Chromosome 1"/>
</dbReference>
<feature type="region of interest" description="Disordered" evidence="1">
    <location>
        <begin position="94"/>
        <end position="117"/>
    </location>
</feature>
<dbReference type="AlphaFoldDB" id="A0A1Z5S5I3"/>
<reference evidence="2 3" key="1">
    <citation type="journal article" date="2009" name="Nature">
        <title>The Sorghum bicolor genome and the diversification of grasses.</title>
        <authorList>
            <person name="Paterson A.H."/>
            <person name="Bowers J.E."/>
            <person name="Bruggmann R."/>
            <person name="Dubchak I."/>
            <person name="Grimwood J."/>
            <person name="Gundlach H."/>
            <person name="Haberer G."/>
            <person name="Hellsten U."/>
            <person name="Mitros T."/>
            <person name="Poliakov A."/>
            <person name="Schmutz J."/>
            <person name="Spannagl M."/>
            <person name="Tang H."/>
            <person name="Wang X."/>
            <person name="Wicker T."/>
            <person name="Bharti A.K."/>
            <person name="Chapman J."/>
            <person name="Feltus F.A."/>
            <person name="Gowik U."/>
            <person name="Grigoriev I.V."/>
            <person name="Lyons E."/>
            <person name="Maher C.A."/>
            <person name="Martis M."/>
            <person name="Narechania A."/>
            <person name="Otillar R.P."/>
            <person name="Penning B.W."/>
            <person name="Salamov A.A."/>
            <person name="Wang Y."/>
            <person name="Zhang L."/>
            <person name="Carpita N.C."/>
            <person name="Freeling M."/>
            <person name="Gingle A.R."/>
            <person name="Hash C.T."/>
            <person name="Keller B."/>
            <person name="Klein P."/>
            <person name="Kresovich S."/>
            <person name="McCann M.C."/>
            <person name="Ming R."/>
            <person name="Peterson D.G."/>
            <person name="Mehboob-ur-Rahman"/>
            <person name="Ware D."/>
            <person name="Westhoff P."/>
            <person name="Mayer K.F."/>
            <person name="Messing J."/>
            <person name="Rokhsar D.S."/>
        </authorList>
    </citation>
    <scope>NUCLEOTIDE SEQUENCE [LARGE SCALE GENOMIC DNA]</scope>
    <source>
        <strain evidence="3">cv. BTx623</strain>
    </source>
</reference>
<evidence type="ECO:0000313" key="2">
    <source>
        <dbReference type="EMBL" id="OQU91079.1"/>
    </source>
</evidence>
<feature type="region of interest" description="Disordered" evidence="1">
    <location>
        <begin position="61"/>
        <end position="80"/>
    </location>
</feature>
<dbReference type="EMBL" id="CM000760">
    <property type="protein sequence ID" value="OQU91079.1"/>
    <property type="molecule type" value="Genomic_DNA"/>
</dbReference>
<protein>
    <submittedName>
        <fullName evidence="2">Uncharacterized protein</fullName>
    </submittedName>
</protein>
<feature type="compositionally biased region" description="Polar residues" evidence="1">
    <location>
        <begin position="108"/>
        <end position="117"/>
    </location>
</feature>
<dbReference type="InParanoid" id="A0A1Z5S5I3"/>
<keyword evidence="3" id="KW-1185">Reference proteome</keyword>
<organism evidence="2 3">
    <name type="scientific">Sorghum bicolor</name>
    <name type="common">Sorghum</name>
    <name type="synonym">Sorghum vulgare</name>
    <dbReference type="NCBI Taxonomy" id="4558"/>
    <lineage>
        <taxon>Eukaryota</taxon>
        <taxon>Viridiplantae</taxon>
        <taxon>Streptophyta</taxon>
        <taxon>Embryophyta</taxon>
        <taxon>Tracheophyta</taxon>
        <taxon>Spermatophyta</taxon>
        <taxon>Magnoliopsida</taxon>
        <taxon>Liliopsida</taxon>
        <taxon>Poales</taxon>
        <taxon>Poaceae</taxon>
        <taxon>PACMAD clade</taxon>
        <taxon>Panicoideae</taxon>
        <taxon>Andropogonodae</taxon>
        <taxon>Andropogoneae</taxon>
        <taxon>Sorghinae</taxon>
        <taxon>Sorghum</taxon>
    </lineage>
</organism>
<evidence type="ECO:0000256" key="1">
    <source>
        <dbReference type="SAM" id="MobiDB-lite"/>
    </source>
</evidence>
<gene>
    <name evidence="2" type="ORF">SORBI_3001G108350</name>
</gene>
<reference evidence="3" key="2">
    <citation type="journal article" date="2018" name="Plant J.">
        <title>The Sorghum bicolor reference genome: improved assembly, gene annotations, a transcriptome atlas, and signatures of genome organization.</title>
        <authorList>
            <person name="McCormick R.F."/>
            <person name="Truong S.K."/>
            <person name="Sreedasyam A."/>
            <person name="Jenkins J."/>
            <person name="Shu S."/>
            <person name="Sims D."/>
            <person name="Kennedy M."/>
            <person name="Amirebrahimi M."/>
            <person name="Weers B.D."/>
            <person name="McKinley B."/>
            <person name="Mattison A."/>
            <person name="Morishige D.T."/>
            <person name="Grimwood J."/>
            <person name="Schmutz J."/>
            <person name="Mullet J.E."/>
        </authorList>
    </citation>
    <scope>NUCLEOTIDE SEQUENCE [LARGE SCALE GENOMIC DNA]</scope>
    <source>
        <strain evidence="3">cv. BTx623</strain>
    </source>
</reference>
<proteinExistence type="predicted"/>
<sequence length="194" mass="20886">MPISPIKNPTKPPEPATKRPHPPDQPTAHQFISSVITPALRLHTNTAGTALIIRARSARFGFGPRKEPAPSDPRNPKHPAGFGLRLLKKTQPNVAANRGQRRGRKAKTNPSIQSPPRISKTFNSFLLPCAKQNPAILAPASSLPPLRLSLPQLRPRPPPRASSRGAEFGCCSCWVRIGGGRSGGVIIGRQLRGV</sequence>
<dbReference type="Gramene" id="OQU91079">
    <property type="protein sequence ID" value="OQU91079"/>
    <property type="gene ID" value="SORBI_3001G108350"/>
</dbReference>
<name>A0A1Z5S5I3_SORBI</name>
<feature type="region of interest" description="Disordered" evidence="1">
    <location>
        <begin position="1"/>
        <end position="28"/>
    </location>
</feature>
<accession>A0A1Z5S5I3</accession>
<evidence type="ECO:0000313" key="3">
    <source>
        <dbReference type="Proteomes" id="UP000000768"/>
    </source>
</evidence>